<dbReference type="PANTHER" id="PTHR47219">
    <property type="entry name" value="RAB GTPASE-ACTIVATING PROTEIN 1-LIKE"/>
    <property type="match status" value="1"/>
</dbReference>
<dbReference type="GO" id="GO:0005096">
    <property type="term" value="F:GTPase activator activity"/>
    <property type="evidence" value="ECO:0007669"/>
    <property type="project" value="UniProtKB-KW"/>
</dbReference>
<dbReference type="InterPro" id="IPR035969">
    <property type="entry name" value="Rab-GAP_TBC_sf"/>
</dbReference>
<reference evidence="5" key="1">
    <citation type="submission" date="2025-08" db="UniProtKB">
        <authorList>
            <consortium name="RefSeq"/>
        </authorList>
    </citation>
    <scope>IDENTIFICATION</scope>
    <source>
        <tissue evidence="5">Gonads</tissue>
    </source>
</reference>
<dbReference type="SMART" id="SM00164">
    <property type="entry name" value="TBC"/>
    <property type="match status" value="1"/>
</dbReference>
<dbReference type="Gene3D" id="1.10.472.80">
    <property type="entry name" value="Ypt/Rab-GAP domain of gyp1p, domain 3"/>
    <property type="match status" value="1"/>
</dbReference>
<dbReference type="AlphaFoldDB" id="A0A1S3IKW8"/>
<feature type="region of interest" description="Disordered" evidence="2">
    <location>
        <begin position="642"/>
        <end position="667"/>
    </location>
</feature>
<dbReference type="InterPro" id="IPR050302">
    <property type="entry name" value="Rab_GAP_TBC_domain"/>
</dbReference>
<feature type="compositionally biased region" description="Basic and acidic residues" evidence="2">
    <location>
        <begin position="782"/>
        <end position="792"/>
    </location>
</feature>
<feature type="region of interest" description="Disordered" evidence="2">
    <location>
        <begin position="539"/>
        <end position="600"/>
    </location>
</feature>
<dbReference type="FunFam" id="1.10.8.270:FF:000010">
    <property type="entry name" value="Putative USP6 N-terminal-like protein"/>
    <property type="match status" value="1"/>
</dbReference>
<dbReference type="PROSITE" id="PS50086">
    <property type="entry name" value="TBC_RABGAP"/>
    <property type="match status" value="1"/>
</dbReference>
<gene>
    <name evidence="5" type="primary">LOC106164711</name>
</gene>
<proteinExistence type="predicted"/>
<dbReference type="GO" id="GO:0031267">
    <property type="term" value="F:small GTPase binding"/>
    <property type="evidence" value="ECO:0007669"/>
    <property type="project" value="TreeGrafter"/>
</dbReference>
<dbReference type="OMA" id="MENLQIC"/>
<dbReference type="PANTHER" id="PTHR47219:SF19">
    <property type="entry name" value="USP6 N-TERMINAL-LIKE PROTEIN ISOFORM X1"/>
    <property type="match status" value="1"/>
</dbReference>
<evidence type="ECO:0000313" key="5">
    <source>
        <dbReference type="RefSeq" id="XP_013398164.2"/>
    </source>
</evidence>
<dbReference type="STRING" id="7574.A0A1S3IKW8"/>
<dbReference type="Gene3D" id="1.10.8.270">
    <property type="entry name" value="putative rabgap domain of human tbc1 domain family member 14 like domains"/>
    <property type="match status" value="1"/>
</dbReference>
<accession>A0A1S3IKW8</accession>
<feature type="region of interest" description="Disordered" evidence="2">
    <location>
        <begin position="464"/>
        <end position="521"/>
    </location>
</feature>
<name>A0A1S3IKW8_LINAN</name>
<feature type="region of interest" description="Disordered" evidence="2">
    <location>
        <begin position="418"/>
        <end position="440"/>
    </location>
</feature>
<dbReference type="Proteomes" id="UP000085678">
    <property type="component" value="Unplaced"/>
</dbReference>
<evidence type="ECO:0000313" key="4">
    <source>
        <dbReference type="Proteomes" id="UP000085678"/>
    </source>
</evidence>
<dbReference type="RefSeq" id="XP_013398164.2">
    <property type="nucleotide sequence ID" value="XM_013542710.2"/>
</dbReference>
<dbReference type="InParanoid" id="A0A1S3IKW8"/>
<feature type="compositionally biased region" description="Low complexity" evidence="2">
    <location>
        <begin position="759"/>
        <end position="768"/>
    </location>
</feature>
<dbReference type="FunCoup" id="A0A1S3IKW8">
    <property type="interactions" value="302"/>
</dbReference>
<feature type="region of interest" description="Disordered" evidence="2">
    <location>
        <begin position="733"/>
        <end position="792"/>
    </location>
</feature>
<feature type="compositionally biased region" description="Basic and acidic residues" evidence="2">
    <location>
        <begin position="748"/>
        <end position="758"/>
    </location>
</feature>
<keyword evidence="1" id="KW-0343">GTPase activation</keyword>
<evidence type="ECO:0000259" key="3">
    <source>
        <dbReference type="PROSITE" id="PS50086"/>
    </source>
</evidence>
<keyword evidence="4" id="KW-1185">Reference proteome</keyword>
<protein>
    <submittedName>
        <fullName evidence="5">USP6 N-terminal-like protein</fullName>
    </submittedName>
</protein>
<feature type="compositionally biased region" description="Polar residues" evidence="2">
    <location>
        <begin position="541"/>
        <end position="551"/>
    </location>
</feature>
<dbReference type="InterPro" id="IPR000195">
    <property type="entry name" value="Rab-GAP-TBC_dom"/>
</dbReference>
<dbReference type="OrthoDB" id="294251at2759"/>
<dbReference type="SUPFAM" id="SSF47923">
    <property type="entry name" value="Ypt/Rab-GAP domain of gyp1p"/>
    <property type="match status" value="2"/>
</dbReference>
<dbReference type="Gene3D" id="1.10.10.750">
    <property type="entry name" value="Ypt/Rab-GAP domain of gyp1p, domain 1"/>
    <property type="match status" value="1"/>
</dbReference>
<sequence length="792" mass="91682">MTDLNEYELLKRAEKERAEIVAKYDKGREEGADIDPWEDPAFEVYHVTDRYGFIHDQRLPRKRDAVEQKVLQQELERTPKWLKMIGKYRKYLGTEKFVRRIYKGIPQKLRGEMWCRLLNVHALKKEQPGVYEKMKERARKRSPDIRQIDLDVNRTYRNHIMFRERYGVKQQALFHVLAAYSTYNTEVGYCQGMSQIAALLLMYLNEEDAFWGLSALLTDRKHGMHGIFIPGFPKLKRFQDHHDKILSKYLPKVKKHLDRNDLYVSLYTIKWYMQCFLDRVPFTLVLRLWDAYIFDGERVLVAMSYCLLKIHKRRILKMKMEDLVQFFQGSLEKEFGFDDDIVMENLQICMEELRRANMDLPPKPKDNSELPKLPFGLDIKPSVDQIIGRRDSQDHRADVITNADRKLEGSVRMKRFQKHKLAAASRESSVPPDDDTRSDYTMTASRASLAEGFTSRASMANTSRTSYYDGSDIDWESQDHDDTFTDYSPNQPNGDIGFISGEGSGQDGQRSQSRSPEDQSFQTALTVQVVKQHSHVVQQVDPVSSHSSHSQGYMYDHYHSPSPPLASPNDGGRTELPVSHTKTPSDYDNQPSGGSSPQAGTYIHVGYPVKKQSPNGDNSYTTDIMKKEFRSEYKIERKPSNSWERPVSWHPASMPRSSSTSYREQENVQHTKIINQKIEYRASMSSGYDSYNNTYEDEMERSLESLGVIDNSPNGNPWENDVIQYKQGVAVIKLNGHGESPGRRRHQESKERRGEMSPRARSSRSPTSPKKPPISPKRGQPKYKENQHPVYI</sequence>
<evidence type="ECO:0000256" key="1">
    <source>
        <dbReference type="ARBA" id="ARBA00022468"/>
    </source>
</evidence>
<feature type="domain" description="Rab-GAP TBC" evidence="3">
    <location>
        <begin position="104"/>
        <end position="296"/>
    </location>
</feature>
<dbReference type="FunFam" id="1.10.472.80:FF:000019">
    <property type="entry name" value="USP6 N-terminal like"/>
    <property type="match status" value="1"/>
</dbReference>
<dbReference type="GeneID" id="106164711"/>
<feature type="compositionally biased region" description="Polar residues" evidence="2">
    <location>
        <begin position="580"/>
        <end position="599"/>
    </location>
</feature>
<dbReference type="Pfam" id="PF00566">
    <property type="entry name" value="RabGAP-TBC"/>
    <property type="match status" value="1"/>
</dbReference>
<organism evidence="4 5">
    <name type="scientific">Lingula anatina</name>
    <name type="common">Brachiopod</name>
    <name type="synonym">Lingula unguis</name>
    <dbReference type="NCBI Taxonomy" id="7574"/>
    <lineage>
        <taxon>Eukaryota</taxon>
        <taxon>Metazoa</taxon>
        <taxon>Spiralia</taxon>
        <taxon>Lophotrochozoa</taxon>
        <taxon>Brachiopoda</taxon>
        <taxon>Linguliformea</taxon>
        <taxon>Lingulata</taxon>
        <taxon>Lingulida</taxon>
        <taxon>Linguloidea</taxon>
        <taxon>Lingulidae</taxon>
        <taxon>Lingula</taxon>
    </lineage>
</organism>
<evidence type="ECO:0000256" key="2">
    <source>
        <dbReference type="SAM" id="MobiDB-lite"/>
    </source>
</evidence>
<dbReference type="KEGG" id="lak:106164711"/>